<dbReference type="SUPFAM" id="SSF49478">
    <property type="entry name" value="Cna protein B-type domain"/>
    <property type="match status" value="1"/>
</dbReference>
<dbReference type="AlphaFoldDB" id="A0A521D4Q1"/>
<keyword evidence="3" id="KW-0732">Signal</keyword>
<evidence type="ECO:0000313" key="5">
    <source>
        <dbReference type="Proteomes" id="UP000317315"/>
    </source>
</evidence>
<keyword evidence="2" id="KW-0472">Membrane</keyword>
<dbReference type="EMBL" id="FXTM01000017">
    <property type="protein sequence ID" value="SMO66647.1"/>
    <property type="molecule type" value="Genomic_DNA"/>
</dbReference>
<dbReference type="Gene3D" id="2.60.40.10">
    <property type="entry name" value="Immunoglobulins"/>
    <property type="match status" value="1"/>
</dbReference>
<reference evidence="4 5" key="1">
    <citation type="submission" date="2017-05" db="EMBL/GenBank/DDBJ databases">
        <authorList>
            <person name="Varghese N."/>
            <person name="Submissions S."/>
        </authorList>
    </citation>
    <scope>NUCLEOTIDE SEQUENCE [LARGE SCALE GENOMIC DNA]</scope>
    <source>
        <strain evidence="4 5">DSM 16304</strain>
    </source>
</reference>
<feature type="region of interest" description="Disordered" evidence="1">
    <location>
        <begin position="102"/>
        <end position="127"/>
    </location>
</feature>
<keyword evidence="5" id="KW-1185">Reference proteome</keyword>
<evidence type="ECO:0000256" key="1">
    <source>
        <dbReference type="SAM" id="MobiDB-lite"/>
    </source>
</evidence>
<feature type="signal peptide" evidence="3">
    <location>
        <begin position="1"/>
        <end position="19"/>
    </location>
</feature>
<gene>
    <name evidence="4" type="ORF">SAMN06269117_11720</name>
</gene>
<keyword evidence="2" id="KW-0812">Transmembrane</keyword>
<dbReference type="OrthoDB" id="9795418at2"/>
<accession>A0A521D4Q1</accession>
<evidence type="ECO:0000256" key="2">
    <source>
        <dbReference type="SAM" id="Phobius"/>
    </source>
</evidence>
<evidence type="ECO:0000256" key="3">
    <source>
        <dbReference type="SAM" id="SignalP"/>
    </source>
</evidence>
<feature type="compositionally biased region" description="Basic and acidic residues" evidence="1">
    <location>
        <begin position="112"/>
        <end position="127"/>
    </location>
</feature>
<dbReference type="InterPro" id="IPR013783">
    <property type="entry name" value="Ig-like_fold"/>
</dbReference>
<evidence type="ECO:0000313" key="4">
    <source>
        <dbReference type="EMBL" id="SMO66647.1"/>
    </source>
</evidence>
<sequence length="191" mass="21387">MKKLLILIFLVLFPSLSFAHKISAFVDVEGNTVSIESYFSDGTPVKHAEVIVYDSKGNVVLRGKTDKEGEFSFKISKPGTYRAVVNAELGHRAETTFQVGEVSGESQVTKSNEVKSTESTKRTEENSINTEELRKIIRQELHPIHVELLKLEEEESSISYKDIFGGLGWIVGIFGAFMFGYCYRRRNGNAA</sequence>
<dbReference type="Proteomes" id="UP000317315">
    <property type="component" value="Unassembled WGS sequence"/>
</dbReference>
<feature type="transmembrane region" description="Helical" evidence="2">
    <location>
        <begin position="163"/>
        <end position="183"/>
    </location>
</feature>
<dbReference type="Pfam" id="PF13620">
    <property type="entry name" value="CarboxypepD_reg"/>
    <property type="match status" value="1"/>
</dbReference>
<proteinExistence type="predicted"/>
<dbReference type="RefSeq" id="WP_142935834.1">
    <property type="nucleotide sequence ID" value="NZ_FXTM01000017.1"/>
</dbReference>
<name>A0A521D4Q1_9BACT</name>
<organism evidence="4 5">
    <name type="scientific">Balnearium lithotrophicum</name>
    <dbReference type="NCBI Taxonomy" id="223788"/>
    <lineage>
        <taxon>Bacteria</taxon>
        <taxon>Pseudomonadati</taxon>
        <taxon>Aquificota</taxon>
        <taxon>Aquificia</taxon>
        <taxon>Desulfurobacteriales</taxon>
        <taxon>Desulfurobacteriaceae</taxon>
        <taxon>Balnearium</taxon>
    </lineage>
</organism>
<protein>
    <submittedName>
        <fullName evidence="4">Nickel transport protein</fullName>
    </submittedName>
</protein>
<keyword evidence="2" id="KW-1133">Transmembrane helix</keyword>
<feature type="chain" id="PRO_5021900813" evidence="3">
    <location>
        <begin position="20"/>
        <end position="191"/>
    </location>
</feature>